<accession>A0ABU7I8D0</accession>
<feature type="chain" id="PRO_5047181146" description="Glycosyl hydrolase family 88" evidence="1">
    <location>
        <begin position="21"/>
        <end position="165"/>
    </location>
</feature>
<gene>
    <name evidence="2" type="ORF">VRU48_10940</name>
</gene>
<evidence type="ECO:0000313" key="3">
    <source>
        <dbReference type="Proteomes" id="UP001336835"/>
    </source>
</evidence>
<keyword evidence="1" id="KW-0732">Signal</keyword>
<dbReference type="Proteomes" id="UP001336835">
    <property type="component" value="Unassembled WGS sequence"/>
</dbReference>
<evidence type="ECO:0000313" key="2">
    <source>
        <dbReference type="EMBL" id="MEE1945622.1"/>
    </source>
</evidence>
<protein>
    <recommendedName>
        <fullName evidence="4">Glycosyl hydrolase family 88</fullName>
    </recommendedName>
</protein>
<sequence length="165" mass="19347">MKKVGLFLGLLLVCMGYSHAQDLPNLKHIKLNKKAHFANTEPLALKVIDYLFQTPIDKKNKSRIEAGRFLIDWMNGTPEYTFYLEEKETNFFNTDSDLTLMYMASMTKFMLENKNVKDQKAIVLGSMRLLLPYLNQQDDKKSWPKELWELNDANQKGKLEQYLYP</sequence>
<proteinExistence type="predicted"/>
<dbReference type="EMBL" id="JAZDQT010000002">
    <property type="protein sequence ID" value="MEE1945622.1"/>
    <property type="molecule type" value="Genomic_DNA"/>
</dbReference>
<reference evidence="2 3" key="1">
    <citation type="submission" date="2024-01" db="EMBL/GenBank/DDBJ databases">
        <title>Pedobacter sp. nov., isolated from fresh soil.</title>
        <authorList>
            <person name="Le N.T.T."/>
        </authorList>
    </citation>
    <scope>NUCLEOTIDE SEQUENCE [LARGE SCALE GENOMIC DNA]</scope>
    <source>
        <strain evidence="2 3">KR3-3</strain>
    </source>
</reference>
<dbReference type="RefSeq" id="WP_330107962.1">
    <property type="nucleotide sequence ID" value="NZ_JAZDQT010000002.1"/>
</dbReference>
<feature type="signal peptide" evidence="1">
    <location>
        <begin position="1"/>
        <end position="20"/>
    </location>
</feature>
<comment type="caution">
    <text evidence="2">The sequence shown here is derived from an EMBL/GenBank/DDBJ whole genome shotgun (WGS) entry which is preliminary data.</text>
</comment>
<evidence type="ECO:0000256" key="1">
    <source>
        <dbReference type="SAM" id="SignalP"/>
    </source>
</evidence>
<evidence type="ECO:0008006" key="4">
    <source>
        <dbReference type="Google" id="ProtNLM"/>
    </source>
</evidence>
<name>A0ABU7I8D0_9SPHI</name>
<organism evidence="2 3">
    <name type="scientific">Pedobacter albus</name>
    <dbReference type="NCBI Taxonomy" id="3113905"/>
    <lineage>
        <taxon>Bacteria</taxon>
        <taxon>Pseudomonadati</taxon>
        <taxon>Bacteroidota</taxon>
        <taxon>Sphingobacteriia</taxon>
        <taxon>Sphingobacteriales</taxon>
        <taxon>Sphingobacteriaceae</taxon>
        <taxon>Pedobacter</taxon>
    </lineage>
</organism>
<keyword evidence="3" id="KW-1185">Reference proteome</keyword>